<organism evidence="4 5">
    <name type="scientific">Durusdinium trenchii</name>
    <dbReference type="NCBI Taxonomy" id="1381693"/>
    <lineage>
        <taxon>Eukaryota</taxon>
        <taxon>Sar</taxon>
        <taxon>Alveolata</taxon>
        <taxon>Dinophyceae</taxon>
        <taxon>Suessiales</taxon>
        <taxon>Symbiodiniaceae</taxon>
        <taxon>Durusdinium</taxon>
    </lineage>
</organism>
<feature type="region of interest" description="Disordered" evidence="2">
    <location>
        <begin position="295"/>
        <end position="323"/>
    </location>
</feature>
<dbReference type="SUPFAM" id="SSF57756">
    <property type="entry name" value="Retrovirus zinc finger-like domains"/>
    <property type="match status" value="1"/>
</dbReference>
<keyword evidence="1" id="KW-0479">Metal-binding</keyword>
<dbReference type="Gene3D" id="4.10.60.10">
    <property type="entry name" value="Zinc finger, CCHC-type"/>
    <property type="match status" value="1"/>
</dbReference>
<dbReference type="Proteomes" id="UP001642484">
    <property type="component" value="Unassembled WGS sequence"/>
</dbReference>
<comment type="caution">
    <text evidence="4">The sequence shown here is derived from an EMBL/GenBank/DDBJ whole genome shotgun (WGS) entry which is preliminary data.</text>
</comment>
<gene>
    <name evidence="4" type="ORF">CCMP2556_LOCUS14900</name>
</gene>
<dbReference type="SMART" id="SM00343">
    <property type="entry name" value="ZnF_C2HC"/>
    <property type="match status" value="1"/>
</dbReference>
<feature type="region of interest" description="Disordered" evidence="2">
    <location>
        <begin position="439"/>
        <end position="483"/>
    </location>
</feature>
<protein>
    <recommendedName>
        <fullName evidence="3">CCHC-type domain-containing protein</fullName>
    </recommendedName>
</protein>
<sequence length="846" mass="94991">MGGGKGGASSAAADGGLGEGKSSFATSQLPWNQIPSFTAGESDLEDYAQKLMFLHSIWPEEYISHLAPRAALQCDSVSFKKVSKIDPSRLKSKDGCEEILKALGMQWGRFQNEDRYVKFERALFLTTQKPDESNDSYIARHEACFEEILQKDKGVTLEEIRAYVMIRHSQLTGDEKKKTNKGELTYEATRNSMRLLGSKFFQDLQGGGGKKYKTYDVHTVNDSEPVFAAIDEVVDEEQAFQVMLEQGDEDAIFIQEFEDQIIEAVQESGDLSSCFMSYQDARARLRERARHRGLWPSRAPSKGKGFNGGGKKGGKGSGGYPPRRTLAERIANSTCRICNKPGHWKRECPQRQDRPDRQVDVATMAEEMSEQNPPELPEDLPFEIQEPIENHFDKGGDVLVKPVIDGEIFHEECFVSLEELGFREKLNRALNHSARHHDECPVRRPAGTHEAKSLSQSFSIHQTSHVSAKDGHEESSEEAILDTGASRTIIGSERVPQLERPLKGIEIQRGPSRCVFRFGNSGLLHSEEALFLKRHGKGWLRVEIVPGSTPFLISIAVIEGMKGILDVHLGCLRFHGSDDVLRLRQDVHVEFVKQPNHDERQTSLLQTTDLQQPAFRDPRELSAARVTDQETTFDMALRKTVPQLQLDELSGEEDAALVQETHQPHTYQYKVPAGIRNLHQWGLETFQSGKRKGKTFAETYKKDSGYAQFILHNTRLTSVDMLSFQNYVKATKKKLSQEMLQGPIMPKTQAHRHSAMSSGRIPNKVPPGPATGSEAEWIPIDPLPLGSPEKPTSETRKRDYSQTMVPTQMVIEEDSQKVNELQAQIAILQRELAKQKAPQSNDPQTP</sequence>
<feature type="compositionally biased region" description="Basic and acidic residues" evidence="2">
    <location>
        <begin position="439"/>
        <end position="452"/>
    </location>
</feature>
<evidence type="ECO:0000259" key="3">
    <source>
        <dbReference type="PROSITE" id="PS50158"/>
    </source>
</evidence>
<dbReference type="PROSITE" id="PS50158">
    <property type="entry name" value="ZF_CCHC"/>
    <property type="match status" value="1"/>
</dbReference>
<dbReference type="InterPro" id="IPR001969">
    <property type="entry name" value="Aspartic_peptidase_AS"/>
</dbReference>
<dbReference type="InterPro" id="IPR001878">
    <property type="entry name" value="Znf_CCHC"/>
</dbReference>
<accession>A0ABP0K718</accession>
<feature type="compositionally biased region" description="Basic and acidic residues" evidence="2">
    <location>
        <begin position="791"/>
        <end position="800"/>
    </location>
</feature>
<keyword evidence="5" id="KW-1185">Reference proteome</keyword>
<keyword evidence="1" id="KW-0863">Zinc-finger</keyword>
<reference evidence="4 5" key="1">
    <citation type="submission" date="2024-02" db="EMBL/GenBank/DDBJ databases">
        <authorList>
            <person name="Chen Y."/>
            <person name="Shah S."/>
            <person name="Dougan E. K."/>
            <person name="Thang M."/>
            <person name="Chan C."/>
        </authorList>
    </citation>
    <scope>NUCLEOTIDE SEQUENCE [LARGE SCALE GENOMIC DNA]</scope>
</reference>
<dbReference type="InterPro" id="IPR036875">
    <property type="entry name" value="Znf_CCHC_sf"/>
</dbReference>
<name>A0ABP0K718_9DINO</name>
<feature type="compositionally biased region" description="Gly residues" evidence="2">
    <location>
        <begin position="305"/>
        <end position="319"/>
    </location>
</feature>
<feature type="region of interest" description="Disordered" evidence="2">
    <location>
        <begin position="777"/>
        <end position="803"/>
    </location>
</feature>
<keyword evidence="1" id="KW-0862">Zinc</keyword>
<evidence type="ECO:0000313" key="4">
    <source>
        <dbReference type="EMBL" id="CAK9022591.1"/>
    </source>
</evidence>
<dbReference type="EMBL" id="CAXAMN010007746">
    <property type="protein sequence ID" value="CAK9022591.1"/>
    <property type="molecule type" value="Genomic_DNA"/>
</dbReference>
<evidence type="ECO:0000256" key="2">
    <source>
        <dbReference type="SAM" id="MobiDB-lite"/>
    </source>
</evidence>
<dbReference type="Pfam" id="PF00098">
    <property type="entry name" value="zf-CCHC"/>
    <property type="match status" value="1"/>
</dbReference>
<feature type="domain" description="CCHC-type" evidence="3">
    <location>
        <begin position="335"/>
        <end position="350"/>
    </location>
</feature>
<evidence type="ECO:0000256" key="1">
    <source>
        <dbReference type="PROSITE-ProRule" id="PRU00047"/>
    </source>
</evidence>
<proteinExistence type="predicted"/>
<dbReference type="PROSITE" id="PS00141">
    <property type="entry name" value="ASP_PROTEASE"/>
    <property type="match status" value="1"/>
</dbReference>
<evidence type="ECO:0000313" key="5">
    <source>
        <dbReference type="Proteomes" id="UP001642484"/>
    </source>
</evidence>
<feature type="compositionally biased region" description="Polar residues" evidence="2">
    <location>
        <begin position="453"/>
        <end position="466"/>
    </location>
</feature>